<reference evidence="2" key="3">
    <citation type="submission" date="2015-04" db="UniProtKB">
        <authorList>
            <consortium name="EnsemblPlants"/>
        </authorList>
    </citation>
    <scope>IDENTIFICATION</scope>
</reference>
<proteinExistence type="predicted"/>
<dbReference type="GO" id="GO:0016567">
    <property type="term" value="P:protein ubiquitination"/>
    <property type="evidence" value="ECO:0007669"/>
    <property type="project" value="InterPro"/>
</dbReference>
<dbReference type="Gene3D" id="2.60.210.10">
    <property type="entry name" value="Apoptosis, Tumor Necrosis Factor Receptor Associated Protein 2, Chain A"/>
    <property type="match status" value="1"/>
</dbReference>
<sequence length="220" mass="24357">MTYLLGLMMIATTNKNWKEKKGIQEKIEAALTTTTLASSACDGPPPTSAFTIVTTQANHVVKIDRYSKTLSANCKTSLSSSSFRAGDHTWHINYRRTGSSDISKDYISFSLVLEDLVDKAVMGQATFSLLDQNRNSVPSHTRSVVFNFSLGSNCFGFNKFIRRKDLEQSEHLKDDCFAIGVHVVINKYLARDSSREGDGNYSTSARRGGKIWPGKVEADV</sequence>
<dbReference type="EnsemblPlants" id="LPERR10G08100.1">
    <property type="protein sequence ID" value="LPERR10G08100.1"/>
    <property type="gene ID" value="LPERR10G08100"/>
</dbReference>
<protein>
    <recommendedName>
        <fullName evidence="1">MATH domain-containing protein</fullName>
    </recommendedName>
</protein>
<dbReference type="PROSITE" id="PS50144">
    <property type="entry name" value="MATH"/>
    <property type="match status" value="1"/>
</dbReference>
<evidence type="ECO:0000313" key="3">
    <source>
        <dbReference type="Proteomes" id="UP000032180"/>
    </source>
</evidence>
<reference evidence="2 3" key="1">
    <citation type="submission" date="2012-08" db="EMBL/GenBank/DDBJ databases">
        <title>Oryza genome evolution.</title>
        <authorList>
            <person name="Wing R.A."/>
        </authorList>
    </citation>
    <scope>NUCLEOTIDE SEQUENCE</scope>
</reference>
<dbReference type="InterPro" id="IPR045005">
    <property type="entry name" value="BPM1-6"/>
</dbReference>
<organism evidence="2 3">
    <name type="scientific">Leersia perrieri</name>
    <dbReference type="NCBI Taxonomy" id="77586"/>
    <lineage>
        <taxon>Eukaryota</taxon>
        <taxon>Viridiplantae</taxon>
        <taxon>Streptophyta</taxon>
        <taxon>Embryophyta</taxon>
        <taxon>Tracheophyta</taxon>
        <taxon>Spermatophyta</taxon>
        <taxon>Magnoliopsida</taxon>
        <taxon>Liliopsida</taxon>
        <taxon>Poales</taxon>
        <taxon>Poaceae</taxon>
        <taxon>BOP clade</taxon>
        <taxon>Oryzoideae</taxon>
        <taxon>Oryzeae</taxon>
        <taxon>Oryzinae</taxon>
        <taxon>Leersia</taxon>
    </lineage>
</organism>
<accession>A0A0D9XK17</accession>
<dbReference type="AlphaFoldDB" id="A0A0D9XK17"/>
<dbReference type="PANTHER" id="PTHR26379:SF382">
    <property type="entry name" value="OS10G0435900 PROTEIN"/>
    <property type="match status" value="1"/>
</dbReference>
<dbReference type="Proteomes" id="UP000032180">
    <property type="component" value="Chromosome 10"/>
</dbReference>
<keyword evidence="3" id="KW-1185">Reference proteome</keyword>
<dbReference type="HOGENOM" id="CLU_1257694_0_0_1"/>
<dbReference type="PANTHER" id="PTHR26379">
    <property type="entry name" value="BTB/POZ AND MATH DOMAIN-CONTAINING PROTEIN 1"/>
    <property type="match status" value="1"/>
</dbReference>
<dbReference type="Pfam" id="PF22486">
    <property type="entry name" value="MATH_2"/>
    <property type="match status" value="1"/>
</dbReference>
<dbReference type="CDD" id="cd00121">
    <property type="entry name" value="MATH"/>
    <property type="match status" value="1"/>
</dbReference>
<dbReference type="STRING" id="77586.A0A0D9XK17"/>
<dbReference type="SUPFAM" id="SSF49599">
    <property type="entry name" value="TRAF domain-like"/>
    <property type="match status" value="1"/>
</dbReference>
<evidence type="ECO:0000259" key="1">
    <source>
        <dbReference type="PROSITE" id="PS50144"/>
    </source>
</evidence>
<evidence type="ECO:0000313" key="2">
    <source>
        <dbReference type="EnsemblPlants" id="LPERR10G08100.1"/>
    </source>
</evidence>
<feature type="domain" description="MATH" evidence="1">
    <location>
        <begin position="56"/>
        <end position="183"/>
    </location>
</feature>
<dbReference type="InterPro" id="IPR008974">
    <property type="entry name" value="TRAF-like"/>
</dbReference>
<dbReference type="SMART" id="SM00061">
    <property type="entry name" value="MATH"/>
    <property type="match status" value="1"/>
</dbReference>
<dbReference type="InterPro" id="IPR002083">
    <property type="entry name" value="MATH/TRAF_dom"/>
</dbReference>
<dbReference type="Gramene" id="LPERR10G08100.1">
    <property type="protein sequence ID" value="LPERR10G08100.1"/>
    <property type="gene ID" value="LPERR10G08100"/>
</dbReference>
<reference evidence="3" key="2">
    <citation type="submission" date="2013-12" db="EMBL/GenBank/DDBJ databases">
        <authorList>
            <person name="Yu Y."/>
            <person name="Lee S."/>
            <person name="de Baynast K."/>
            <person name="Wissotski M."/>
            <person name="Liu L."/>
            <person name="Talag J."/>
            <person name="Goicoechea J."/>
            <person name="Angelova A."/>
            <person name="Jetty R."/>
            <person name="Kudrna D."/>
            <person name="Golser W."/>
            <person name="Rivera L."/>
            <person name="Zhang J."/>
            <person name="Wing R."/>
        </authorList>
    </citation>
    <scope>NUCLEOTIDE SEQUENCE</scope>
</reference>
<name>A0A0D9XK17_9ORYZ</name>